<proteinExistence type="predicted"/>
<feature type="domain" description="WH2" evidence="2">
    <location>
        <begin position="31"/>
        <end position="48"/>
    </location>
</feature>
<dbReference type="Proteomes" id="UP000410492">
    <property type="component" value="Unassembled WGS sequence"/>
</dbReference>
<feature type="compositionally biased region" description="Low complexity" evidence="1">
    <location>
        <begin position="60"/>
        <end position="81"/>
    </location>
</feature>
<feature type="compositionally biased region" description="Polar residues" evidence="1">
    <location>
        <begin position="116"/>
        <end position="160"/>
    </location>
</feature>
<organism evidence="3 4">
    <name type="scientific">Callosobruchus maculatus</name>
    <name type="common">Southern cowpea weevil</name>
    <name type="synonym">Pulse bruchid</name>
    <dbReference type="NCBI Taxonomy" id="64391"/>
    <lineage>
        <taxon>Eukaryota</taxon>
        <taxon>Metazoa</taxon>
        <taxon>Ecdysozoa</taxon>
        <taxon>Arthropoda</taxon>
        <taxon>Hexapoda</taxon>
        <taxon>Insecta</taxon>
        <taxon>Pterygota</taxon>
        <taxon>Neoptera</taxon>
        <taxon>Endopterygota</taxon>
        <taxon>Coleoptera</taxon>
        <taxon>Polyphaga</taxon>
        <taxon>Cucujiformia</taxon>
        <taxon>Chrysomeloidea</taxon>
        <taxon>Chrysomelidae</taxon>
        <taxon>Bruchinae</taxon>
        <taxon>Bruchini</taxon>
        <taxon>Callosobruchus</taxon>
    </lineage>
</organism>
<dbReference type="PROSITE" id="PS51082">
    <property type="entry name" value="WH2"/>
    <property type="match status" value="1"/>
</dbReference>
<feature type="compositionally biased region" description="Polar residues" evidence="1">
    <location>
        <begin position="180"/>
        <end position="194"/>
    </location>
</feature>
<feature type="compositionally biased region" description="Polar residues" evidence="1">
    <location>
        <begin position="82"/>
        <end position="92"/>
    </location>
</feature>
<dbReference type="AlphaFoldDB" id="A0A653BKM2"/>
<reference evidence="3 4" key="1">
    <citation type="submission" date="2019-01" db="EMBL/GenBank/DDBJ databases">
        <authorList>
            <person name="Sayadi A."/>
        </authorList>
    </citation>
    <scope>NUCLEOTIDE SEQUENCE [LARGE SCALE GENOMIC DNA]</scope>
</reference>
<feature type="compositionally biased region" description="Pro residues" evidence="1">
    <location>
        <begin position="1"/>
        <end position="22"/>
    </location>
</feature>
<evidence type="ECO:0000313" key="4">
    <source>
        <dbReference type="Proteomes" id="UP000410492"/>
    </source>
</evidence>
<feature type="compositionally biased region" description="Basic residues" evidence="1">
    <location>
        <begin position="38"/>
        <end position="47"/>
    </location>
</feature>
<keyword evidence="4" id="KW-1185">Reference proteome</keyword>
<feature type="compositionally biased region" description="Pro residues" evidence="1">
    <location>
        <begin position="312"/>
        <end position="325"/>
    </location>
</feature>
<protein>
    <recommendedName>
        <fullName evidence="2">WH2 domain-containing protein</fullName>
    </recommendedName>
</protein>
<gene>
    <name evidence="3" type="ORF">CALMAC_LOCUS1818</name>
</gene>
<dbReference type="OrthoDB" id="5877983at2759"/>
<dbReference type="GO" id="GO:0003779">
    <property type="term" value="F:actin binding"/>
    <property type="evidence" value="ECO:0007669"/>
    <property type="project" value="InterPro"/>
</dbReference>
<name>A0A653BKM2_CALMS</name>
<dbReference type="SMART" id="SM00246">
    <property type="entry name" value="WH2"/>
    <property type="match status" value="1"/>
</dbReference>
<accession>A0A653BKM2</accession>
<dbReference type="Pfam" id="PF02205">
    <property type="entry name" value="WH2"/>
    <property type="match status" value="1"/>
</dbReference>
<feature type="compositionally biased region" description="Pro residues" evidence="1">
    <location>
        <begin position="350"/>
        <end position="367"/>
    </location>
</feature>
<evidence type="ECO:0000259" key="2">
    <source>
        <dbReference type="PROSITE" id="PS51082"/>
    </source>
</evidence>
<feature type="region of interest" description="Disordered" evidence="1">
    <location>
        <begin position="1"/>
        <end position="375"/>
    </location>
</feature>
<dbReference type="InterPro" id="IPR003124">
    <property type="entry name" value="WH2_dom"/>
</dbReference>
<feature type="compositionally biased region" description="Pro residues" evidence="1">
    <location>
        <begin position="292"/>
        <end position="302"/>
    </location>
</feature>
<evidence type="ECO:0000256" key="1">
    <source>
        <dbReference type="SAM" id="MobiDB-lite"/>
    </source>
</evidence>
<feature type="compositionally biased region" description="Basic and acidic residues" evidence="1">
    <location>
        <begin position="94"/>
        <end position="106"/>
    </location>
</feature>
<evidence type="ECO:0000313" key="3">
    <source>
        <dbReference type="EMBL" id="VEN36102.1"/>
    </source>
</evidence>
<dbReference type="EMBL" id="CAACVG010002169">
    <property type="protein sequence ID" value="VEN36102.1"/>
    <property type="molecule type" value="Genomic_DNA"/>
</dbReference>
<sequence length="422" mass="44319">MKMPAPPPPPPMAPGAPPPPVFKMPKSNPNDRDALLKSIRKGAKLKKTVTNDRSAPAVAGGVKSSSVKNNNNNNDGVISSSPSPMRNFSNIQLELKKQLANHDNRSRGPPPPAPSRNFSAELSTPRQPLSSRENTPNGIHSSQQSLNAVSSGGLQANPSSLHRKAKSNANLSTFEIADDSGSTHSAKPTFSSGKPNLAPKPPVLNGKPSLMAKGGKPVSRAHSLRTPRSPSPDPSSTDGNNGFAKFGTVRHMSSIIGPTLGATSPQNVRTRPALNSRPTVPPPSIPGSSPTSPLPPPPPPPSKVNAAVKPNHAPPPPPTSLPPPQSANSASPSPPPPPPHKTTSTVSKGAPPPPQITSINPPPPPPRHSSIRDTSMRISVDLEEKFKELFVGMDKFPNPPPYRNVIKVYSSRQTQVKSGYVT</sequence>